<keyword evidence="2 3" id="KW-0129">CBS domain</keyword>
<dbReference type="Gene3D" id="3.10.580.10">
    <property type="entry name" value="CBS-domain"/>
    <property type="match status" value="1"/>
</dbReference>
<dbReference type="EnsemblPlants" id="OMERI02G01220.1">
    <property type="protein sequence ID" value="OMERI02G01220.1"/>
    <property type="gene ID" value="OMERI02G01220"/>
</dbReference>
<evidence type="ECO:0000313" key="7">
    <source>
        <dbReference type="Proteomes" id="UP000008021"/>
    </source>
</evidence>
<dbReference type="eggNOG" id="KOG1764">
    <property type="taxonomic scope" value="Eukaryota"/>
</dbReference>
<evidence type="ECO:0000313" key="6">
    <source>
        <dbReference type="EnsemblPlants" id="OMERI02G01220.1"/>
    </source>
</evidence>
<dbReference type="GO" id="GO:0020037">
    <property type="term" value="F:heme binding"/>
    <property type="evidence" value="ECO:0007669"/>
    <property type="project" value="InterPro"/>
</dbReference>
<evidence type="ECO:0000256" key="3">
    <source>
        <dbReference type="PROSITE-ProRule" id="PRU00703"/>
    </source>
</evidence>
<dbReference type="SUPFAM" id="SSF54631">
    <property type="entry name" value="CBS-domain pair"/>
    <property type="match status" value="1"/>
</dbReference>
<evidence type="ECO:0000256" key="1">
    <source>
        <dbReference type="ARBA" id="ARBA00022737"/>
    </source>
</evidence>
<dbReference type="GO" id="GO:0005634">
    <property type="term" value="C:nucleus"/>
    <property type="evidence" value="ECO:0007669"/>
    <property type="project" value="TreeGrafter"/>
</dbReference>
<keyword evidence="7" id="KW-1185">Reference proteome</keyword>
<evidence type="ECO:0000256" key="2">
    <source>
        <dbReference type="ARBA" id="ARBA00023122"/>
    </source>
</evidence>
<dbReference type="InterPro" id="IPR000644">
    <property type="entry name" value="CBS_dom"/>
</dbReference>
<organism evidence="6">
    <name type="scientific">Oryza meridionalis</name>
    <dbReference type="NCBI Taxonomy" id="40149"/>
    <lineage>
        <taxon>Eukaryota</taxon>
        <taxon>Viridiplantae</taxon>
        <taxon>Streptophyta</taxon>
        <taxon>Embryophyta</taxon>
        <taxon>Tracheophyta</taxon>
        <taxon>Spermatophyta</taxon>
        <taxon>Magnoliopsida</taxon>
        <taxon>Liliopsida</taxon>
        <taxon>Poales</taxon>
        <taxon>Poaceae</taxon>
        <taxon>BOP clade</taxon>
        <taxon>Oryzoideae</taxon>
        <taxon>Oryzeae</taxon>
        <taxon>Oryzinae</taxon>
        <taxon>Oryza</taxon>
    </lineage>
</organism>
<dbReference type="InterPro" id="IPR046342">
    <property type="entry name" value="CBS_dom_sf"/>
</dbReference>
<proteinExistence type="predicted"/>
<feature type="region of interest" description="Disordered" evidence="4">
    <location>
        <begin position="162"/>
        <end position="181"/>
    </location>
</feature>
<dbReference type="InterPro" id="IPR018506">
    <property type="entry name" value="Cyt_B5_heme-BS"/>
</dbReference>
<dbReference type="STRING" id="40149.A0A0E0CE60"/>
<feature type="domain" description="CBS" evidence="5">
    <location>
        <begin position="352"/>
        <end position="417"/>
    </location>
</feature>
<dbReference type="AlphaFoldDB" id="A0A0E0CE60"/>
<dbReference type="HOGENOM" id="CLU_056468_0_0_1"/>
<name>A0A0E0CE60_9ORYZ</name>
<evidence type="ECO:0000259" key="5">
    <source>
        <dbReference type="PROSITE" id="PS51371"/>
    </source>
</evidence>
<dbReference type="InterPro" id="IPR050511">
    <property type="entry name" value="AMPK_gamma/SDS23_families"/>
</dbReference>
<evidence type="ECO:0000256" key="4">
    <source>
        <dbReference type="SAM" id="MobiDB-lite"/>
    </source>
</evidence>
<dbReference type="PANTHER" id="PTHR13780">
    <property type="entry name" value="AMP-ACTIVATED PROTEIN KINASE, GAMMA REGULATORY SUBUNIT"/>
    <property type="match status" value="1"/>
</dbReference>
<dbReference type="Pfam" id="PF00571">
    <property type="entry name" value="CBS"/>
    <property type="match status" value="1"/>
</dbReference>
<dbReference type="Gramene" id="OMERI02G01220.1">
    <property type="protein sequence ID" value="OMERI02G01220.1"/>
    <property type="gene ID" value="OMERI02G01220"/>
</dbReference>
<dbReference type="GO" id="GO:0005737">
    <property type="term" value="C:cytoplasm"/>
    <property type="evidence" value="ECO:0007669"/>
    <property type="project" value="TreeGrafter"/>
</dbReference>
<keyword evidence="1" id="KW-0677">Repeat</keyword>
<reference evidence="6" key="1">
    <citation type="submission" date="2015-04" db="UniProtKB">
        <authorList>
            <consortium name="EnsemblPlants"/>
        </authorList>
    </citation>
    <scope>IDENTIFICATION</scope>
</reference>
<sequence length="420" mass="43763">MAHIVFLRASAADLTAGKPPLAGVPESAPLSAAAAAIPASSEAAVAVWRADGASHHQHHHRAPAAAATVVGLLSSIDVVAFLANHPGGAAAAFMTPAGDVVPHEHALVREVQPDTRLIEIVELMKQGARRVLVGKNITEGCAINKQPFAPFYKAVLKITGTPRRNPSPSPAPAPATRSPSTTLGRDKYCCLTREDIVRFLINCLGALAPIPMQSIASLGAISRAYSHVEDSSPAIGAAWELPSDPRAVAVVRTGHDGSRVILAEISGHKLWKKDYAAAAEAMATMSAMDFATGVDESEPSPTATAAAAAGNVGGGARARMGSVEEEIAPVPRLTRFSSRKIGFSASLANMIMVSHRKNRVLTCKATSSLAAVMAQMLSHRATHLWVVEDVDADKGAVLVGMIGYMEILRAVTRGVVVPPA</sequence>
<dbReference type="PROSITE" id="PS00191">
    <property type="entry name" value="CYTOCHROME_B5_1"/>
    <property type="match status" value="1"/>
</dbReference>
<dbReference type="PROSITE" id="PS51371">
    <property type="entry name" value="CBS"/>
    <property type="match status" value="1"/>
</dbReference>
<reference evidence="6" key="2">
    <citation type="submission" date="2018-05" db="EMBL/GenBank/DDBJ databases">
        <title>OmerRS3 (Oryza meridionalis Reference Sequence Version 3).</title>
        <authorList>
            <person name="Zhang J."/>
            <person name="Kudrna D."/>
            <person name="Lee S."/>
            <person name="Talag J."/>
            <person name="Welchert J."/>
            <person name="Wing R.A."/>
        </authorList>
    </citation>
    <scope>NUCLEOTIDE SEQUENCE [LARGE SCALE GENOMIC DNA]</scope>
    <source>
        <strain evidence="6">cv. OR44</strain>
    </source>
</reference>
<protein>
    <recommendedName>
        <fullName evidence="5">CBS domain-containing protein</fullName>
    </recommendedName>
</protein>
<dbReference type="Proteomes" id="UP000008021">
    <property type="component" value="Chromosome 2"/>
</dbReference>
<dbReference type="PANTHER" id="PTHR13780:SF57">
    <property type="entry name" value="OS08G0529200 PROTEIN"/>
    <property type="match status" value="1"/>
</dbReference>
<accession>A0A0E0CE60</accession>